<name>A0A1I8A7U6_9BILA</name>
<organism evidence="5 6">
    <name type="scientific">Steinernema glaseri</name>
    <dbReference type="NCBI Taxonomy" id="37863"/>
    <lineage>
        <taxon>Eukaryota</taxon>
        <taxon>Metazoa</taxon>
        <taxon>Ecdysozoa</taxon>
        <taxon>Nematoda</taxon>
        <taxon>Chromadorea</taxon>
        <taxon>Rhabditida</taxon>
        <taxon>Tylenchina</taxon>
        <taxon>Panagrolaimomorpha</taxon>
        <taxon>Strongyloidoidea</taxon>
        <taxon>Steinernematidae</taxon>
        <taxon>Steinernema</taxon>
    </lineage>
</organism>
<proteinExistence type="predicted"/>
<protein>
    <submittedName>
        <fullName evidence="6">CCDC92 domain-containing protein</fullName>
    </submittedName>
</protein>
<feature type="compositionally biased region" description="Basic and acidic residues" evidence="3">
    <location>
        <begin position="318"/>
        <end position="329"/>
    </location>
</feature>
<reference evidence="6" key="1">
    <citation type="submission" date="2016-11" db="UniProtKB">
        <authorList>
            <consortium name="WormBaseParasite"/>
        </authorList>
    </citation>
    <scope>IDENTIFICATION</scope>
</reference>
<dbReference type="AlphaFoldDB" id="A0A1I8A7U6"/>
<evidence type="ECO:0000313" key="6">
    <source>
        <dbReference type="WBParaSite" id="L893_g33557.t1"/>
    </source>
</evidence>
<feature type="region of interest" description="Disordered" evidence="3">
    <location>
        <begin position="227"/>
        <end position="329"/>
    </location>
</feature>
<evidence type="ECO:0000256" key="2">
    <source>
        <dbReference type="SAM" id="Coils"/>
    </source>
</evidence>
<accession>A0A1I8A7U6</accession>
<dbReference type="WBParaSite" id="L893_g33557.t1">
    <property type="protein sequence ID" value="L893_g33557.t1"/>
    <property type="gene ID" value="L893_g33557"/>
</dbReference>
<dbReference type="InterPro" id="IPR039496">
    <property type="entry name" value="CCDC92/74_N"/>
</dbReference>
<evidence type="ECO:0000259" key="4">
    <source>
        <dbReference type="Pfam" id="PF14916"/>
    </source>
</evidence>
<dbReference type="PANTHER" id="PTHR14882:SF1">
    <property type="entry name" value="CCDC92 DOMAIN-CONTAINING PROTEIN"/>
    <property type="match status" value="1"/>
</dbReference>
<dbReference type="InterPro" id="IPR040370">
    <property type="entry name" value="CCDC74A/CCDC74B/CCDC92"/>
</dbReference>
<evidence type="ECO:0000256" key="3">
    <source>
        <dbReference type="SAM" id="MobiDB-lite"/>
    </source>
</evidence>
<dbReference type="Proteomes" id="UP000095287">
    <property type="component" value="Unplaced"/>
</dbReference>
<dbReference type="Pfam" id="PF14916">
    <property type="entry name" value="CCDC92"/>
    <property type="match status" value="1"/>
</dbReference>
<keyword evidence="1 2" id="KW-0175">Coiled coil</keyword>
<sequence length="329" mass="37022">MKPSARRRPNVPVAILPRVAARARAEAAAKALVPEMSSVEVERRPQPELEKFPRSFEVSAAPQVCCRCALRSEQQWPAEELEALSRRLLEERDESWRRHERAQIAFLQNQNSALLSALHAEIERLQNAHRELQRRMVVEGKCATEDEKQEALDKANARVAELTEALGQKEALVQTLRRQAEQQVAGFREKTKQQEDRIRQLTSELHEKTLTVTQLSTQLRQIRLREAMAQAQQRRRASVESPQRASPTAAFRLFAPPPRPRDQTQTVKVVPEGGASPVKATASVTVSYPQPPQPPQRPQFISATRGSSRSTPSPAAESTEKPIDRKSVV</sequence>
<evidence type="ECO:0000256" key="1">
    <source>
        <dbReference type="ARBA" id="ARBA00023054"/>
    </source>
</evidence>
<keyword evidence="5" id="KW-1185">Reference proteome</keyword>
<feature type="coiled-coil region" evidence="2">
    <location>
        <begin position="115"/>
        <end position="204"/>
    </location>
</feature>
<feature type="domain" description="CCDC92/74 N-terminal" evidence="4">
    <location>
        <begin position="101"/>
        <end position="143"/>
    </location>
</feature>
<dbReference type="PANTHER" id="PTHR14882">
    <property type="entry name" value="COILED-COIL DOMAIN-CONTAINING 74A"/>
    <property type="match status" value="1"/>
</dbReference>
<evidence type="ECO:0000313" key="5">
    <source>
        <dbReference type="Proteomes" id="UP000095287"/>
    </source>
</evidence>
<feature type="compositionally biased region" description="Polar residues" evidence="3">
    <location>
        <begin position="301"/>
        <end position="313"/>
    </location>
</feature>